<name>A0ABT1N2K2_9GAMM</name>
<protein>
    <submittedName>
        <fullName evidence="3">DUF2786 domain-containing protein</fullName>
    </submittedName>
</protein>
<evidence type="ECO:0000313" key="3">
    <source>
        <dbReference type="EMBL" id="MCQ1058958.1"/>
    </source>
</evidence>
<sequence length="231" mass="26193">MSEQKRKALKKIAKCLELGNSANVNEAAQAIKMAHRLMLKYGLEQDDIEFIKMGKTKTKTLLPADISQQILKIIRGINRRFGVECVLTNHKGLKQAEFIGVAERAIFAAFAFDIVYREMNQQTGQFRNSFQGSGTSNAEVTRRVNSFLAGWLEGALEKLPELNTDDDHDKRMSNFIDKEFENIDRETFKKQLQEAMNALTDDYEKGMKKGRSISVNRPVAGEKAFKPKLLS</sequence>
<proteinExistence type="predicted"/>
<dbReference type="InterPro" id="IPR016868">
    <property type="entry name" value="Phage_B3_Orf5"/>
</dbReference>
<dbReference type="Pfam" id="PF23771">
    <property type="entry name" value="DUF7168"/>
    <property type="match status" value="1"/>
</dbReference>
<evidence type="ECO:0000313" key="4">
    <source>
        <dbReference type="Proteomes" id="UP001524460"/>
    </source>
</evidence>
<dbReference type="Pfam" id="PF10979">
    <property type="entry name" value="DUF2786"/>
    <property type="match status" value="1"/>
</dbReference>
<dbReference type="PIRSF" id="PIRSF028111">
    <property type="entry name" value="UCP028111"/>
    <property type="match status" value="1"/>
</dbReference>
<dbReference type="InterPro" id="IPR024498">
    <property type="entry name" value="DUF2786"/>
</dbReference>
<comment type="caution">
    <text evidence="3">The sequence shown here is derived from an EMBL/GenBank/DDBJ whole genome shotgun (WGS) entry which is preliminary data.</text>
</comment>
<gene>
    <name evidence="3" type="ORF">NHN17_12925</name>
</gene>
<dbReference type="Proteomes" id="UP001524460">
    <property type="component" value="Unassembled WGS sequence"/>
</dbReference>
<keyword evidence="4" id="KW-1185">Reference proteome</keyword>
<organism evidence="3 4">
    <name type="scientific">Photobacterium pectinilyticum</name>
    <dbReference type="NCBI Taxonomy" id="2906793"/>
    <lineage>
        <taxon>Bacteria</taxon>
        <taxon>Pseudomonadati</taxon>
        <taxon>Pseudomonadota</taxon>
        <taxon>Gammaproteobacteria</taxon>
        <taxon>Vibrionales</taxon>
        <taxon>Vibrionaceae</taxon>
        <taxon>Photobacterium</taxon>
    </lineage>
</organism>
<dbReference type="InterPro" id="IPR055592">
    <property type="entry name" value="DUF7168"/>
</dbReference>
<evidence type="ECO:0000259" key="1">
    <source>
        <dbReference type="Pfam" id="PF10979"/>
    </source>
</evidence>
<feature type="domain" description="DUF7168" evidence="2">
    <location>
        <begin position="51"/>
        <end position="190"/>
    </location>
</feature>
<dbReference type="RefSeq" id="WP_255042984.1">
    <property type="nucleotide sequence ID" value="NZ_JANEYT010000027.1"/>
</dbReference>
<accession>A0ABT1N2K2</accession>
<evidence type="ECO:0000259" key="2">
    <source>
        <dbReference type="Pfam" id="PF23771"/>
    </source>
</evidence>
<reference evidence="3 4" key="1">
    <citation type="submission" date="2022-07" db="EMBL/GenBank/DDBJ databases">
        <title>Photobacterium pectinilyticum sp. nov., a marine bacterium isolated from surface seawater of Qingdao offshore.</title>
        <authorList>
            <person name="Wang X."/>
        </authorList>
    </citation>
    <scope>NUCLEOTIDE SEQUENCE [LARGE SCALE GENOMIC DNA]</scope>
    <source>
        <strain evidence="3 4">ZSDE20</strain>
    </source>
</reference>
<feature type="domain" description="DUF2786" evidence="1">
    <location>
        <begin position="7"/>
        <end position="45"/>
    </location>
</feature>
<dbReference type="EMBL" id="JANEYT010000027">
    <property type="protein sequence ID" value="MCQ1058958.1"/>
    <property type="molecule type" value="Genomic_DNA"/>
</dbReference>